<evidence type="ECO:0000313" key="3">
    <source>
        <dbReference type="EMBL" id="SDG49577.1"/>
    </source>
</evidence>
<keyword evidence="4" id="KW-1185">Reference proteome</keyword>
<organism evidence="3 4">
    <name type="scientific">Thalassobaculum litoreum DSM 18839</name>
    <dbReference type="NCBI Taxonomy" id="1123362"/>
    <lineage>
        <taxon>Bacteria</taxon>
        <taxon>Pseudomonadati</taxon>
        <taxon>Pseudomonadota</taxon>
        <taxon>Alphaproteobacteria</taxon>
        <taxon>Rhodospirillales</taxon>
        <taxon>Thalassobaculaceae</taxon>
        <taxon>Thalassobaculum</taxon>
    </lineage>
</organism>
<proteinExistence type="predicted"/>
<feature type="region of interest" description="Disordered" evidence="1">
    <location>
        <begin position="111"/>
        <end position="132"/>
    </location>
</feature>
<evidence type="ECO:0000256" key="2">
    <source>
        <dbReference type="SAM" id="Phobius"/>
    </source>
</evidence>
<comment type="caution">
    <text evidence="3">The sequence shown here is derived from an EMBL/GenBank/DDBJ whole genome shotgun (WGS) entry which is preliminary data.</text>
</comment>
<dbReference type="AlphaFoldDB" id="A0A8G2BM43"/>
<keyword evidence="2" id="KW-0472">Membrane</keyword>
<protein>
    <submittedName>
        <fullName evidence="3">Uncharacterized protein</fullName>
    </submittedName>
</protein>
<evidence type="ECO:0000256" key="1">
    <source>
        <dbReference type="SAM" id="MobiDB-lite"/>
    </source>
</evidence>
<feature type="transmembrane region" description="Helical" evidence="2">
    <location>
        <begin position="40"/>
        <end position="60"/>
    </location>
</feature>
<keyword evidence="2" id="KW-0812">Transmembrane</keyword>
<accession>A0A8G2BM43</accession>
<sequence>MSISLILSLVTLALLLATAGCGVAIAVLERKGAVPESVERVFMGLAGSGSAVLVCSVVLIHPATGGDTAYQVALPAVAGIAMAAEIDASERPACVPLVDGPAYDRAQARFEGDGAQGESGHEVSVFRSPGSR</sequence>
<name>A0A8G2BM43_9PROT</name>
<reference evidence="3 4" key="1">
    <citation type="submission" date="2016-10" db="EMBL/GenBank/DDBJ databases">
        <authorList>
            <person name="Varghese N."/>
            <person name="Submissions S."/>
        </authorList>
    </citation>
    <scope>NUCLEOTIDE SEQUENCE [LARGE SCALE GENOMIC DNA]</scope>
    <source>
        <strain evidence="3 4">DSM 18839</strain>
    </source>
</reference>
<evidence type="ECO:0000313" key="4">
    <source>
        <dbReference type="Proteomes" id="UP000198615"/>
    </source>
</evidence>
<dbReference type="Proteomes" id="UP000198615">
    <property type="component" value="Unassembled WGS sequence"/>
</dbReference>
<gene>
    <name evidence="3" type="ORF">SAMN05660686_04600</name>
</gene>
<keyword evidence="2" id="KW-1133">Transmembrane helix</keyword>
<dbReference type="EMBL" id="FNBW01000019">
    <property type="protein sequence ID" value="SDG49577.1"/>
    <property type="molecule type" value="Genomic_DNA"/>
</dbReference>